<reference evidence="5 6" key="1">
    <citation type="submission" date="2023-10" db="EMBL/GenBank/DDBJ databases">
        <title>The complete genome sequence of Methanoculleus receptaculi DSM 18860.</title>
        <authorList>
            <person name="Lai S.-J."/>
            <person name="You Y.-T."/>
            <person name="Chen S.-C."/>
        </authorList>
    </citation>
    <scope>NUCLEOTIDE SEQUENCE [LARGE SCALE GENOMIC DNA]</scope>
    <source>
        <strain evidence="5 6">DSM 18860</strain>
    </source>
</reference>
<comment type="similarity">
    <text evidence="3">Belongs to the flavoredoxin family.</text>
</comment>
<evidence type="ECO:0000256" key="1">
    <source>
        <dbReference type="ARBA" id="ARBA00001917"/>
    </source>
</evidence>
<evidence type="ECO:0000256" key="3">
    <source>
        <dbReference type="ARBA" id="ARBA00038054"/>
    </source>
</evidence>
<dbReference type="PANTHER" id="PTHR43567:SF1">
    <property type="entry name" value="FLAVOREDOXIN"/>
    <property type="match status" value="1"/>
</dbReference>
<dbReference type="AlphaFoldDB" id="A0AAX4FXK2"/>
<dbReference type="InterPro" id="IPR012349">
    <property type="entry name" value="Split_barrel_FMN-bd"/>
</dbReference>
<name>A0AAX4FXK2_9EURY</name>
<gene>
    <name evidence="5" type="ORF">R6Y96_05130</name>
</gene>
<organism evidence="5 6">
    <name type="scientific">Methanoculleus receptaculi</name>
    <dbReference type="NCBI Taxonomy" id="394967"/>
    <lineage>
        <taxon>Archaea</taxon>
        <taxon>Methanobacteriati</taxon>
        <taxon>Methanobacteriota</taxon>
        <taxon>Stenosarchaea group</taxon>
        <taxon>Methanomicrobia</taxon>
        <taxon>Methanomicrobiales</taxon>
        <taxon>Methanomicrobiaceae</taxon>
        <taxon>Methanoculleus</taxon>
    </lineage>
</organism>
<accession>A0AAX4FXK2</accession>
<dbReference type="InterPro" id="IPR002563">
    <property type="entry name" value="Flavin_Rdtase-like_dom"/>
</dbReference>
<evidence type="ECO:0000256" key="2">
    <source>
        <dbReference type="ARBA" id="ARBA00022630"/>
    </source>
</evidence>
<dbReference type="Proteomes" id="UP001305652">
    <property type="component" value="Chromosome"/>
</dbReference>
<evidence type="ECO:0000313" key="6">
    <source>
        <dbReference type="Proteomes" id="UP001305652"/>
    </source>
</evidence>
<dbReference type="EMBL" id="CP137642">
    <property type="protein sequence ID" value="WOX58614.1"/>
    <property type="molecule type" value="Genomic_DNA"/>
</dbReference>
<dbReference type="GeneID" id="85732517"/>
<dbReference type="SUPFAM" id="SSF50475">
    <property type="entry name" value="FMN-binding split barrel"/>
    <property type="match status" value="1"/>
</dbReference>
<evidence type="ECO:0000313" key="5">
    <source>
        <dbReference type="EMBL" id="WOX58614.1"/>
    </source>
</evidence>
<dbReference type="EC" id="1.5.1.-" evidence="5"/>
<sequence length="187" mass="19979">MEKREINGNFALPMPIVLIGAEVGGKVNFMPAGWCTQVNGNPPMILCALARNHHTTKGILETGAFSVNVPSPALLDKTDYCGLVSGAEVDKSGLFEVFYGKLKKAPMIRDCPVNFECRVFQTVPLPSHTAFIGEIVTAYADEAVTVDGKPDYVAINPLVLTMADNAYHGLGEAVGNAWSAGKALIQK</sequence>
<keyword evidence="5" id="KW-0560">Oxidoreductase</keyword>
<feature type="domain" description="Flavin reductase like" evidence="4">
    <location>
        <begin position="10"/>
        <end position="149"/>
    </location>
</feature>
<dbReference type="GO" id="GO:0016491">
    <property type="term" value="F:oxidoreductase activity"/>
    <property type="evidence" value="ECO:0007669"/>
    <property type="project" value="UniProtKB-KW"/>
</dbReference>
<dbReference type="KEGG" id="mrc:R6Y96_05130"/>
<comment type="cofactor">
    <cofactor evidence="1">
        <name>FMN</name>
        <dbReference type="ChEBI" id="CHEBI:58210"/>
    </cofactor>
</comment>
<evidence type="ECO:0000259" key="4">
    <source>
        <dbReference type="SMART" id="SM00903"/>
    </source>
</evidence>
<dbReference type="SMART" id="SM00903">
    <property type="entry name" value="Flavin_Reduct"/>
    <property type="match status" value="1"/>
</dbReference>
<proteinExistence type="inferred from homology"/>
<dbReference type="Pfam" id="PF01613">
    <property type="entry name" value="Flavin_Reduct"/>
    <property type="match status" value="1"/>
</dbReference>
<keyword evidence="6" id="KW-1185">Reference proteome</keyword>
<dbReference type="InterPro" id="IPR052174">
    <property type="entry name" value="Flavoredoxin"/>
</dbReference>
<dbReference type="RefSeq" id="WP_318622442.1">
    <property type="nucleotide sequence ID" value="NZ_CP137642.1"/>
</dbReference>
<protein>
    <submittedName>
        <fullName evidence="5">Flavin reductase family protein</fullName>
        <ecNumber evidence="5">1.5.1.-</ecNumber>
    </submittedName>
</protein>
<dbReference type="PANTHER" id="PTHR43567">
    <property type="entry name" value="FLAVOREDOXIN-RELATED-RELATED"/>
    <property type="match status" value="1"/>
</dbReference>
<keyword evidence="2" id="KW-0285">Flavoprotein</keyword>
<dbReference type="GO" id="GO:0010181">
    <property type="term" value="F:FMN binding"/>
    <property type="evidence" value="ECO:0007669"/>
    <property type="project" value="InterPro"/>
</dbReference>
<dbReference type="Gene3D" id="2.30.110.10">
    <property type="entry name" value="Electron Transport, Fmn-binding Protein, Chain A"/>
    <property type="match status" value="1"/>
</dbReference>